<dbReference type="GO" id="GO:0000287">
    <property type="term" value="F:magnesium ion binding"/>
    <property type="evidence" value="ECO:0007669"/>
    <property type="project" value="InterPro"/>
</dbReference>
<gene>
    <name evidence="4" type="ORF">DCAF_LOCUS24057</name>
</gene>
<keyword evidence="5" id="KW-1185">Reference proteome</keyword>
<evidence type="ECO:0000259" key="3">
    <source>
        <dbReference type="Pfam" id="PF03936"/>
    </source>
</evidence>
<dbReference type="GO" id="GO:0016114">
    <property type="term" value="P:terpenoid biosynthetic process"/>
    <property type="evidence" value="ECO:0007669"/>
    <property type="project" value="InterPro"/>
</dbReference>
<evidence type="ECO:0000313" key="5">
    <source>
        <dbReference type="Proteomes" id="UP001314170"/>
    </source>
</evidence>
<feature type="domain" description="Terpene synthase metal-binding" evidence="3">
    <location>
        <begin position="2"/>
        <end position="65"/>
    </location>
</feature>
<evidence type="ECO:0000256" key="2">
    <source>
        <dbReference type="ARBA" id="ARBA00022842"/>
    </source>
</evidence>
<reference evidence="4 5" key="1">
    <citation type="submission" date="2024-01" db="EMBL/GenBank/DDBJ databases">
        <authorList>
            <person name="Waweru B."/>
        </authorList>
    </citation>
    <scope>NUCLEOTIDE SEQUENCE [LARGE SCALE GENOMIC DNA]</scope>
</reference>
<dbReference type="Proteomes" id="UP001314170">
    <property type="component" value="Unassembled WGS sequence"/>
</dbReference>
<keyword evidence="2" id="KW-0460">Magnesium</keyword>
<dbReference type="AlphaFoldDB" id="A0AAV1SLP7"/>
<dbReference type="Gene3D" id="1.10.600.10">
    <property type="entry name" value="Farnesyl Diphosphate Synthase"/>
    <property type="match status" value="1"/>
</dbReference>
<dbReference type="SUPFAM" id="SSF48576">
    <property type="entry name" value="Terpenoid synthases"/>
    <property type="match status" value="1"/>
</dbReference>
<dbReference type="GO" id="GO:0010333">
    <property type="term" value="F:terpene synthase activity"/>
    <property type="evidence" value="ECO:0007669"/>
    <property type="project" value="InterPro"/>
</dbReference>
<organism evidence="4 5">
    <name type="scientific">Dovyalis caffra</name>
    <dbReference type="NCBI Taxonomy" id="77055"/>
    <lineage>
        <taxon>Eukaryota</taxon>
        <taxon>Viridiplantae</taxon>
        <taxon>Streptophyta</taxon>
        <taxon>Embryophyta</taxon>
        <taxon>Tracheophyta</taxon>
        <taxon>Spermatophyta</taxon>
        <taxon>Magnoliopsida</taxon>
        <taxon>eudicotyledons</taxon>
        <taxon>Gunneridae</taxon>
        <taxon>Pentapetalae</taxon>
        <taxon>rosids</taxon>
        <taxon>fabids</taxon>
        <taxon>Malpighiales</taxon>
        <taxon>Salicaceae</taxon>
        <taxon>Flacourtieae</taxon>
        <taxon>Dovyalis</taxon>
    </lineage>
</organism>
<dbReference type="PANTHER" id="PTHR31225:SF137">
    <property type="entry name" value="TERPENE SYNTHASE 11-RELATED"/>
    <property type="match status" value="1"/>
</dbReference>
<dbReference type="InterPro" id="IPR050148">
    <property type="entry name" value="Terpene_synthase-like"/>
</dbReference>
<protein>
    <recommendedName>
        <fullName evidence="3">Terpene synthase metal-binding domain-containing protein</fullName>
    </recommendedName>
</protein>
<dbReference type="Pfam" id="PF03936">
    <property type="entry name" value="Terpene_synth_C"/>
    <property type="match status" value="1"/>
</dbReference>
<comment type="caution">
    <text evidence="4">The sequence shown here is derived from an EMBL/GenBank/DDBJ whole genome shotgun (WGS) entry which is preliminary data.</text>
</comment>
<dbReference type="InterPro" id="IPR008949">
    <property type="entry name" value="Isoprenoid_synthase_dom_sf"/>
</dbReference>
<keyword evidence="1" id="KW-0479">Metal-binding</keyword>
<sequence>MMKPYPNLFSVSGQILRLWDDLGTAEEEQERGDVASSIECYAKEKGFSSEKEAREHIRNLISSSWLELNSELVAPTTELPLSIIQASLNLARTAQVMYQHGDDENASTVADNVQALIFRPIS</sequence>
<dbReference type="PANTHER" id="PTHR31225">
    <property type="entry name" value="OS04G0344100 PROTEIN-RELATED"/>
    <property type="match status" value="1"/>
</dbReference>
<name>A0AAV1SLP7_9ROSI</name>
<evidence type="ECO:0000256" key="1">
    <source>
        <dbReference type="ARBA" id="ARBA00022723"/>
    </source>
</evidence>
<proteinExistence type="predicted"/>
<accession>A0AAV1SLP7</accession>
<dbReference type="EMBL" id="CAWUPB010001191">
    <property type="protein sequence ID" value="CAK7351917.1"/>
    <property type="molecule type" value="Genomic_DNA"/>
</dbReference>
<evidence type="ECO:0000313" key="4">
    <source>
        <dbReference type="EMBL" id="CAK7351917.1"/>
    </source>
</evidence>
<dbReference type="InterPro" id="IPR005630">
    <property type="entry name" value="Terpene_synthase_metal-bd"/>
</dbReference>